<comment type="caution">
    <text evidence="2">The sequence shown here is derived from an EMBL/GenBank/DDBJ whole genome shotgun (WGS) entry which is preliminary data.</text>
</comment>
<dbReference type="PANTHER" id="PTHR33993:SF14">
    <property type="entry name" value="GB|AAF24581.1"/>
    <property type="match status" value="1"/>
</dbReference>
<keyword evidence="3" id="KW-1185">Reference proteome</keyword>
<dbReference type="SUPFAM" id="SSF54593">
    <property type="entry name" value="Glyoxalase/Bleomycin resistance protein/Dihydroxybiphenyl dioxygenase"/>
    <property type="match status" value="1"/>
</dbReference>
<dbReference type="Gene3D" id="3.10.180.10">
    <property type="entry name" value="2,3-Dihydroxybiphenyl 1,2-Dioxygenase, domain 1"/>
    <property type="match status" value="1"/>
</dbReference>
<gene>
    <name evidence="2" type="ORF">VW35_00270</name>
</gene>
<dbReference type="Proteomes" id="UP000033514">
    <property type="component" value="Unassembled WGS sequence"/>
</dbReference>
<evidence type="ECO:0000313" key="3">
    <source>
        <dbReference type="Proteomes" id="UP000033514"/>
    </source>
</evidence>
<protein>
    <recommendedName>
        <fullName evidence="1">VOC domain-containing protein</fullName>
    </recommendedName>
</protein>
<name>A0A0F5LK91_9HYPH</name>
<reference evidence="2 3" key="1">
    <citation type="submission" date="2015-03" db="EMBL/GenBank/DDBJ databases">
        <authorList>
            <person name="Hassan Y.I."/>
            <person name="Lepp D."/>
            <person name="Zhou T."/>
        </authorList>
    </citation>
    <scope>NUCLEOTIDE SEQUENCE [LARGE SCALE GENOMIC DNA]</scope>
    <source>
        <strain evidence="2 3">GH2-10</strain>
    </source>
</reference>
<dbReference type="AlphaFoldDB" id="A0A0F5LK91"/>
<sequence>MHSELIAQNPAALRRFYVDLFGWDEEDYPEAQYTILRHGDGAGIDLAIGAAMPGLKAGPTTYVSVDDVDAYVAKLQRIPGVSIIQAPYDIEGMGRFAVFTDPEGNRIGLWQLPRA</sequence>
<proteinExistence type="predicted"/>
<feature type="domain" description="VOC" evidence="1">
    <location>
        <begin position="1"/>
        <end position="112"/>
    </location>
</feature>
<dbReference type="STRING" id="361041.VW35_00270"/>
<evidence type="ECO:0000259" key="1">
    <source>
        <dbReference type="PROSITE" id="PS51819"/>
    </source>
</evidence>
<dbReference type="PROSITE" id="PS51819">
    <property type="entry name" value="VOC"/>
    <property type="match status" value="1"/>
</dbReference>
<evidence type="ECO:0000313" key="2">
    <source>
        <dbReference type="EMBL" id="KKB82599.1"/>
    </source>
</evidence>
<dbReference type="InterPro" id="IPR037523">
    <property type="entry name" value="VOC_core"/>
</dbReference>
<dbReference type="InterPro" id="IPR029068">
    <property type="entry name" value="Glyas_Bleomycin-R_OHBP_Dase"/>
</dbReference>
<dbReference type="Pfam" id="PF00903">
    <property type="entry name" value="Glyoxalase"/>
    <property type="match status" value="1"/>
</dbReference>
<dbReference type="CDD" id="cd07247">
    <property type="entry name" value="SgaA_N_like"/>
    <property type="match status" value="1"/>
</dbReference>
<organism evidence="2 3">
    <name type="scientific">Devosia soli</name>
    <dbReference type="NCBI Taxonomy" id="361041"/>
    <lineage>
        <taxon>Bacteria</taxon>
        <taxon>Pseudomonadati</taxon>
        <taxon>Pseudomonadota</taxon>
        <taxon>Alphaproteobacteria</taxon>
        <taxon>Hyphomicrobiales</taxon>
        <taxon>Devosiaceae</taxon>
        <taxon>Devosia</taxon>
    </lineage>
</organism>
<dbReference type="InterPro" id="IPR052164">
    <property type="entry name" value="Anthracycline_SecMetBiosynth"/>
</dbReference>
<dbReference type="InterPro" id="IPR004360">
    <property type="entry name" value="Glyas_Fos-R_dOase_dom"/>
</dbReference>
<dbReference type="EMBL" id="LAJG01000001">
    <property type="protein sequence ID" value="KKB82599.1"/>
    <property type="molecule type" value="Genomic_DNA"/>
</dbReference>
<accession>A0A0F5LK91</accession>
<dbReference type="PATRIC" id="fig|361041.3.peg.57"/>
<dbReference type="PANTHER" id="PTHR33993">
    <property type="entry name" value="GLYOXALASE-RELATED"/>
    <property type="match status" value="1"/>
</dbReference>